<organism evidence="1">
    <name type="scientific">Micromonas commoda virus</name>
    <dbReference type="NCBI Taxonomy" id="3057169"/>
    <lineage>
        <taxon>Viruses</taxon>
        <taxon>Varidnaviria</taxon>
        <taxon>Bamfordvirae</taxon>
        <taxon>Nucleocytoviricota</taxon>
        <taxon>Megaviricetes</taxon>
        <taxon>Algavirales</taxon>
        <taxon>Phycodnaviridae</taxon>
    </lineage>
</organism>
<name>A0AAU7YQV7_9PHYC</name>
<accession>A0AAU7YQV7</accession>
<evidence type="ECO:0000313" key="1">
    <source>
        <dbReference type="EMBL" id="XCA47432.1"/>
    </source>
</evidence>
<reference evidence="1" key="1">
    <citation type="submission" date="2024-06" db="EMBL/GenBank/DDBJ databases">
        <title>Evidence of context-dependent and transient costs of resisting viral infection in isolates of the marine microalga Micromonas sp. (class Mamiellophyceae).</title>
        <authorList>
            <person name="Bedi de Silva A."/>
            <person name="Schvarcz C.R."/>
            <person name="Steward G.R."/>
            <person name="Edwards K.F."/>
        </authorList>
    </citation>
    <scope>NUCLEOTIDE SEQUENCE</scope>
    <source>
        <strain evidence="1">McV-KB2</strain>
    </source>
</reference>
<dbReference type="EMBL" id="PP911589">
    <property type="protein sequence ID" value="XCA47432.1"/>
    <property type="molecule type" value="Genomic_DNA"/>
</dbReference>
<sequence length="116" mass="13002">MENILKSYATKGKDNEKIVNKITRLVNKYKKTGINKENICGLVSTLMIDVQSMKGLIGPEKKDLVMDLIYSVIEQIDAGEEDSELETVLKTMVPPMIDSFSVMLKVNKACACIKFK</sequence>
<protein>
    <submittedName>
        <fullName evidence="1">Uncharacterized protein</fullName>
    </submittedName>
</protein>
<proteinExistence type="predicted"/>